<sequence length="272" mass="30780">MSTLELKLEDWDMHDHSTKDVVDDLKTGTRWGYSRTTDFRGTVVFTHLSDFLQPNAEKSLWETVESISYILPDAPTSMEACITGDIILEIAEQIPWHHPSQLRLAQIAQVLTTSSKLSYNSQTRQRGERFGISLSEAYEIGPNPDKPLEWPNKMSFYAHLSALSCLPHDHGYAFNALRDAFQVRDITWGPQFQGEQDQRVLAAAQFILWDGLETFKQIRAGDIGAGELSLKGWKFYQKGFEDVENSDLGEECKEVAKKAANLMATIEESLAF</sequence>
<proteinExistence type="predicted"/>
<dbReference type="EMBL" id="JAPZBQ010000002">
    <property type="protein sequence ID" value="KAJ5344769.1"/>
    <property type="molecule type" value="Genomic_DNA"/>
</dbReference>
<comment type="caution">
    <text evidence="1">The sequence shown here is derived from an EMBL/GenBank/DDBJ whole genome shotgun (WGS) entry which is preliminary data.</text>
</comment>
<organism evidence="1 2">
    <name type="scientific">Penicillium brevicompactum</name>
    <dbReference type="NCBI Taxonomy" id="5074"/>
    <lineage>
        <taxon>Eukaryota</taxon>
        <taxon>Fungi</taxon>
        <taxon>Dikarya</taxon>
        <taxon>Ascomycota</taxon>
        <taxon>Pezizomycotina</taxon>
        <taxon>Eurotiomycetes</taxon>
        <taxon>Eurotiomycetidae</taxon>
        <taxon>Eurotiales</taxon>
        <taxon>Aspergillaceae</taxon>
        <taxon>Penicillium</taxon>
    </lineage>
</organism>
<gene>
    <name evidence="1" type="ORF">N7452_002773</name>
</gene>
<evidence type="ECO:0000313" key="1">
    <source>
        <dbReference type="EMBL" id="KAJ5344769.1"/>
    </source>
</evidence>
<reference evidence="1" key="1">
    <citation type="submission" date="2022-12" db="EMBL/GenBank/DDBJ databases">
        <authorList>
            <person name="Petersen C."/>
        </authorList>
    </citation>
    <scope>NUCLEOTIDE SEQUENCE</scope>
    <source>
        <strain evidence="1">IBT 35673</strain>
    </source>
</reference>
<evidence type="ECO:0000313" key="2">
    <source>
        <dbReference type="Proteomes" id="UP001147695"/>
    </source>
</evidence>
<accession>A0A9W9UL02</accession>
<reference evidence="1" key="2">
    <citation type="journal article" date="2023" name="IMA Fungus">
        <title>Comparative genomic study of the Penicillium genus elucidates a diverse pangenome and 15 lateral gene transfer events.</title>
        <authorList>
            <person name="Petersen C."/>
            <person name="Sorensen T."/>
            <person name="Nielsen M.R."/>
            <person name="Sondergaard T.E."/>
            <person name="Sorensen J.L."/>
            <person name="Fitzpatrick D.A."/>
            <person name="Frisvad J.C."/>
            <person name="Nielsen K.L."/>
        </authorList>
    </citation>
    <scope>NUCLEOTIDE SEQUENCE</scope>
    <source>
        <strain evidence="1">IBT 35673</strain>
    </source>
</reference>
<dbReference type="Pfam" id="PF12311">
    <property type="entry name" value="DUF3632"/>
    <property type="match status" value="1"/>
</dbReference>
<dbReference type="Proteomes" id="UP001147695">
    <property type="component" value="Unassembled WGS sequence"/>
</dbReference>
<protein>
    <submittedName>
        <fullName evidence="1">Uncharacterized protein</fullName>
    </submittedName>
</protein>
<name>A0A9W9UL02_PENBR</name>
<dbReference type="InterPro" id="IPR022085">
    <property type="entry name" value="OpdG"/>
</dbReference>
<dbReference type="AlphaFoldDB" id="A0A9W9UL02"/>